<proteinExistence type="inferred from homology"/>
<dbReference type="InterPro" id="IPR041827">
    <property type="entry name" value="CpdB_N"/>
</dbReference>
<dbReference type="InterPro" id="IPR041378">
    <property type="entry name" value="S-layer_SbsC_C"/>
</dbReference>
<keyword evidence="2" id="KW-0479">Metal-binding</keyword>
<evidence type="ECO:0000313" key="9">
    <source>
        <dbReference type="EMBL" id="MEI4768803.1"/>
    </source>
</evidence>
<feature type="domain" description="SbsC C-terminal" evidence="8">
    <location>
        <begin position="58"/>
        <end position="181"/>
    </location>
</feature>
<dbReference type="Gene3D" id="1.20.58.780">
    <property type="match status" value="1"/>
</dbReference>
<feature type="chain" id="PRO_5045962821" evidence="5">
    <location>
        <begin position="28"/>
        <end position="867"/>
    </location>
</feature>
<dbReference type="Pfam" id="PF18058">
    <property type="entry name" value="SbsC_C"/>
    <property type="match status" value="1"/>
</dbReference>
<dbReference type="Gene3D" id="1.20.58.790">
    <property type="match status" value="1"/>
</dbReference>
<dbReference type="PANTHER" id="PTHR11575">
    <property type="entry name" value="5'-NUCLEOTIDASE-RELATED"/>
    <property type="match status" value="1"/>
</dbReference>
<dbReference type="RefSeq" id="WP_336496356.1">
    <property type="nucleotide sequence ID" value="NZ_JBAWSY010000002.1"/>
</dbReference>
<evidence type="ECO:0000259" key="6">
    <source>
        <dbReference type="Pfam" id="PF00149"/>
    </source>
</evidence>
<organism evidence="9 10">
    <name type="scientific">Psychrobacillus mangrovi</name>
    <dbReference type="NCBI Taxonomy" id="3117745"/>
    <lineage>
        <taxon>Bacteria</taxon>
        <taxon>Bacillati</taxon>
        <taxon>Bacillota</taxon>
        <taxon>Bacilli</taxon>
        <taxon>Bacillales</taxon>
        <taxon>Bacillaceae</taxon>
        <taxon>Psychrobacillus</taxon>
    </lineage>
</organism>
<evidence type="ECO:0000313" key="10">
    <source>
        <dbReference type="Proteomes" id="UP001364890"/>
    </source>
</evidence>
<dbReference type="Pfam" id="PF02872">
    <property type="entry name" value="5_nucleotid_C"/>
    <property type="match status" value="1"/>
</dbReference>
<dbReference type="PRINTS" id="PR01607">
    <property type="entry name" value="APYRASEFAMLY"/>
</dbReference>
<feature type="domain" description="Calcineurin-like phosphoesterase" evidence="6">
    <location>
        <begin position="265"/>
        <end position="502"/>
    </location>
</feature>
<keyword evidence="3 5" id="KW-0732">Signal</keyword>
<evidence type="ECO:0000256" key="1">
    <source>
        <dbReference type="ARBA" id="ARBA00006654"/>
    </source>
</evidence>
<sequence length="867" mass="94660">MKKNTIKKYVVATALATSLLASTNVGFANSSMQGLADQAKKEMKAATQGYVVSAQKGKLAASKDLYPTLNKAKANYENAKNAIFNSKEKNKAALLVDLNKQYNDSIAKGLIPYIDAYNYADKYLNPIMADIKKAEEAKDWAKVEKLYHQLSYQLKGRTAILYRITGKAARDLLLNEYKKPADLKRDQLRVPVTIYMKVVQAENLLAAGKKEEAVKVLETLKPLLDKLPSTSTLPIVKELLEKVEAVLKAAGLDSIPTPSGDIVSLRILGTSDIHTNIVNYDYYKDITSNSLGLAKTATLIKNARTENSNTLLFDNGDAIQGTPLGSYKQAVDKLVDGEEHPSVTAMELLKYDGATFGNHEFNYGLDYLDEVTDDANFPYVNANIRNAATKKLAYTPYVLIDKEVVDSKGKKSTIKVGVTGIVPPQILKWDKSHLEGKLTVDDSVQAVESIVPEMQKAGAEVIVVLSHSGLGDTKHEVGEEDVTYLLTKVKGVNAIITGHAHQVFPGKVDASLTNVDVANGTINGVPVVMPGKFGSHLGVIDLTLEKKGNKWSVATSKAEVRTIAKDATDVDQAVVDAVKEAHEGTIKYVRQAVGTTTADIHSYFSQVQDDSSIQIVTNAQTAYVKTKLKGTANENLPILSAGAPFKAGTRSDPDYYTFVPKGELAIKNVADLYLYDNTLATLKVTGADVKEWLEMSAGQFNQIDPAKTGEQQLINPDFRSYNYDVIDGVTYEIDVTQPSKYDSDGNVKNENASRIKNLQYNGKPIDLKQEFIVATNNYRANGSFPGVRNATAIEIYPDENRQAIIDYILAEKTIDPSADGNWKFSTLPANANIVFESSKQAEKVIPADGNIKYIGDGTDGFGKYSIK</sequence>
<keyword evidence="10" id="KW-1185">Reference proteome</keyword>
<evidence type="ECO:0000259" key="8">
    <source>
        <dbReference type="Pfam" id="PF18058"/>
    </source>
</evidence>
<accession>A0ABU8F1B4</accession>
<name>A0ABU8F1B4_9BACI</name>
<feature type="domain" description="5'-Nucleotidase C-terminal" evidence="7">
    <location>
        <begin position="593"/>
        <end position="782"/>
    </location>
</feature>
<comment type="similarity">
    <text evidence="1">Belongs to the 5'-nucleotidase family.</text>
</comment>
<evidence type="ECO:0000256" key="3">
    <source>
        <dbReference type="ARBA" id="ARBA00022729"/>
    </source>
</evidence>
<reference evidence="9 10" key="1">
    <citation type="submission" date="2024-01" db="EMBL/GenBank/DDBJ databases">
        <title>Seven novel Bacillus-like species.</title>
        <authorList>
            <person name="Liu G."/>
        </authorList>
    </citation>
    <scope>NUCLEOTIDE SEQUENCE [LARGE SCALE GENOMIC DNA]</scope>
    <source>
        <strain evidence="9 10">FJAT-51614</strain>
    </source>
</reference>
<evidence type="ECO:0000256" key="2">
    <source>
        <dbReference type="ARBA" id="ARBA00022723"/>
    </source>
</evidence>
<comment type="caution">
    <text evidence="9">The sequence shown here is derived from an EMBL/GenBank/DDBJ whole genome shotgun (WGS) entry which is preliminary data.</text>
</comment>
<dbReference type="Pfam" id="PF00149">
    <property type="entry name" value="Metallophos"/>
    <property type="match status" value="1"/>
</dbReference>
<dbReference type="InterPro" id="IPR029052">
    <property type="entry name" value="Metallo-depent_PP-like"/>
</dbReference>
<dbReference type="InterPro" id="IPR036907">
    <property type="entry name" value="5'-Nucleotdase_C_sf"/>
</dbReference>
<dbReference type="SUPFAM" id="SSF55816">
    <property type="entry name" value="5'-nucleotidase (syn. UDP-sugar hydrolase), C-terminal domain"/>
    <property type="match status" value="1"/>
</dbReference>
<dbReference type="NCBIfam" id="NF006938">
    <property type="entry name" value="PRK09420.1"/>
    <property type="match status" value="1"/>
</dbReference>
<dbReference type="Gene3D" id="3.90.780.10">
    <property type="entry name" value="5'-Nucleotidase, C-terminal domain"/>
    <property type="match status" value="1"/>
</dbReference>
<dbReference type="InterPro" id="IPR006179">
    <property type="entry name" value="5_nucleotidase/apyrase"/>
</dbReference>
<dbReference type="Gene3D" id="3.60.21.10">
    <property type="match status" value="1"/>
</dbReference>
<dbReference type="EMBL" id="JBAWSY010000002">
    <property type="protein sequence ID" value="MEI4768803.1"/>
    <property type="molecule type" value="Genomic_DNA"/>
</dbReference>
<dbReference type="PANTHER" id="PTHR11575:SF6">
    <property type="entry name" value="2',3'-CYCLIC-NUCLEOTIDE 2'-PHOSPHODIESTERASE_3'-NUCLEOTIDASE"/>
    <property type="match status" value="1"/>
</dbReference>
<evidence type="ECO:0000259" key="7">
    <source>
        <dbReference type="Pfam" id="PF02872"/>
    </source>
</evidence>
<evidence type="ECO:0000256" key="5">
    <source>
        <dbReference type="SAM" id="SignalP"/>
    </source>
</evidence>
<protein>
    <submittedName>
        <fullName evidence="9">Bifunctional 2',3'-cyclic-nucleotide 2'-phosphodiesterase/3'-nucleotidase</fullName>
    </submittedName>
</protein>
<dbReference type="SUPFAM" id="SSF56300">
    <property type="entry name" value="Metallo-dependent phosphatases"/>
    <property type="match status" value="1"/>
</dbReference>
<dbReference type="InterPro" id="IPR008334">
    <property type="entry name" value="5'-Nucleotdase_C"/>
</dbReference>
<dbReference type="Proteomes" id="UP001364890">
    <property type="component" value="Unassembled WGS sequence"/>
</dbReference>
<dbReference type="InterPro" id="IPR004843">
    <property type="entry name" value="Calcineurin-like_PHP"/>
</dbReference>
<dbReference type="CDD" id="cd07410">
    <property type="entry name" value="MPP_CpdB_N"/>
    <property type="match status" value="1"/>
</dbReference>
<feature type="signal peptide" evidence="5">
    <location>
        <begin position="1"/>
        <end position="27"/>
    </location>
</feature>
<gene>
    <name evidence="9" type="ORF">WAX74_03900</name>
</gene>
<keyword evidence="4" id="KW-0547">Nucleotide-binding</keyword>
<evidence type="ECO:0000256" key="4">
    <source>
        <dbReference type="ARBA" id="ARBA00022741"/>
    </source>
</evidence>